<sequence>MAITLFAIFIIAACGSTGNQATESVGANKALTASKTEKNDGKRDDKQQILNYDKADNDYIALVAKFKREEGSNLDFDAIVRIYPLTSNYSPYANVEQAQKLLAFESMEQQNWEACLTATSLILEENYTSLTGHYGAMVCHSELGQSDLSQYHNVMLDGFMDAIWRSGDGKTPATAFYITSSNDLYAFVQLNGLMTTSQSLVYYEQRPIDAIQVEDPQTMQESTWYFDVTAQFRRGIFDDIESRQ</sequence>
<dbReference type="Proteomes" id="UP000009282">
    <property type="component" value="Chromosome"/>
</dbReference>
<keyword evidence="2" id="KW-1185">Reference proteome</keyword>
<organism evidence="1 2">
    <name type="scientific">Glaciecola nitratireducens (strain JCM 12485 / KCTC 12276 / FR1064)</name>
    <dbReference type="NCBI Taxonomy" id="1085623"/>
    <lineage>
        <taxon>Bacteria</taxon>
        <taxon>Pseudomonadati</taxon>
        <taxon>Pseudomonadota</taxon>
        <taxon>Gammaproteobacteria</taxon>
        <taxon>Alteromonadales</taxon>
        <taxon>Alteromonadaceae</taxon>
        <taxon>Brumicola</taxon>
    </lineage>
</organism>
<dbReference type="InterPro" id="IPR032578">
    <property type="entry name" value="DUF4919"/>
</dbReference>
<gene>
    <name evidence="1" type="ordered locus">GNIT_3641</name>
</gene>
<dbReference type="eggNOG" id="ENOG5032U5K">
    <property type="taxonomic scope" value="Bacteria"/>
</dbReference>
<dbReference type="OrthoDB" id="6322108at2"/>
<dbReference type="AlphaFoldDB" id="G4QP27"/>
<dbReference type="Pfam" id="PF16266">
    <property type="entry name" value="DUF4919"/>
    <property type="match status" value="1"/>
</dbReference>
<evidence type="ECO:0000313" key="2">
    <source>
        <dbReference type="Proteomes" id="UP000009282"/>
    </source>
</evidence>
<accession>G4QP27</accession>
<dbReference type="KEGG" id="gni:GNIT_3641"/>
<dbReference type="STRING" id="1085623.GNIT_3641"/>
<dbReference type="HOGENOM" id="CLU_1136784_0_0_6"/>
<evidence type="ECO:0000313" key="1">
    <source>
        <dbReference type="EMBL" id="AEP31735.1"/>
    </source>
</evidence>
<reference evidence="1 2" key="1">
    <citation type="journal article" date="2011" name="J. Bacteriol.">
        <title>Complete genome sequence of seawater bacterium Glaciecola nitratireducens FR1064T.</title>
        <authorList>
            <person name="Bian F."/>
            <person name="Qin Q.L."/>
            <person name="Xie B.B."/>
            <person name="Shu Y.L."/>
            <person name="Zhang X.Y."/>
            <person name="Yu Y."/>
            <person name="Chen B."/>
            <person name="Chen X.L."/>
            <person name="Zhou B.C."/>
            <person name="Zhang Y.Z."/>
        </authorList>
    </citation>
    <scope>NUCLEOTIDE SEQUENCE [LARGE SCALE GENOMIC DNA]</scope>
    <source>
        <strain evidence="2">JCM 12485 / KCTC 12276 / FR1064</strain>
    </source>
</reference>
<dbReference type="EMBL" id="CP003060">
    <property type="protein sequence ID" value="AEP31735.1"/>
    <property type="molecule type" value="Genomic_DNA"/>
</dbReference>
<proteinExistence type="predicted"/>
<name>G4QP27_GLANF</name>
<protein>
    <submittedName>
        <fullName evidence="1">Uncharacterized protein</fullName>
    </submittedName>
</protein>